<accession>A0A6A6RSA6</accession>
<evidence type="ECO:0000256" key="2">
    <source>
        <dbReference type="SAM" id="Phobius"/>
    </source>
</evidence>
<feature type="transmembrane region" description="Helical" evidence="2">
    <location>
        <begin position="6"/>
        <end position="30"/>
    </location>
</feature>
<reference evidence="3" key="1">
    <citation type="journal article" date="2020" name="Stud. Mycol.">
        <title>101 Dothideomycetes genomes: a test case for predicting lifestyles and emergence of pathogens.</title>
        <authorList>
            <person name="Haridas S."/>
            <person name="Albert R."/>
            <person name="Binder M."/>
            <person name="Bloem J."/>
            <person name="Labutti K."/>
            <person name="Salamov A."/>
            <person name="Andreopoulos B."/>
            <person name="Baker S."/>
            <person name="Barry K."/>
            <person name="Bills G."/>
            <person name="Bluhm B."/>
            <person name="Cannon C."/>
            <person name="Castanera R."/>
            <person name="Culley D."/>
            <person name="Daum C."/>
            <person name="Ezra D."/>
            <person name="Gonzalez J."/>
            <person name="Henrissat B."/>
            <person name="Kuo A."/>
            <person name="Liang C."/>
            <person name="Lipzen A."/>
            <person name="Lutzoni F."/>
            <person name="Magnuson J."/>
            <person name="Mondo S."/>
            <person name="Nolan M."/>
            <person name="Ohm R."/>
            <person name="Pangilinan J."/>
            <person name="Park H.-J."/>
            <person name="Ramirez L."/>
            <person name="Alfaro M."/>
            <person name="Sun H."/>
            <person name="Tritt A."/>
            <person name="Yoshinaga Y."/>
            <person name="Zwiers L.-H."/>
            <person name="Turgeon B."/>
            <person name="Goodwin S."/>
            <person name="Spatafora J."/>
            <person name="Crous P."/>
            <person name="Grigoriev I."/>
        </authorList>
    </citation>
    <scope>NUCLEOTIDE SEQUENCE</scope>
    <source>
        <strain evidence="3">CBS 473.64</strain>
    </source>
</reference>
<feature type="region of interest" description="Disordered" evidence="1">
    <location>
        <begin position="101"/>
        <end position="158"/>
    </location>
</feature>
<feature type="compositionally biased region" description="Polar residues" evidence="1">
    <location>
        <begin position="186"/>
        <end position="198"/>
    </location>
</feature>
<keyword evidence="4" id="KW-1185">Reference proteome</keyword>
<organism evidence="3 4">
    <name type="scientific">Massarina eburnea CBS 473.64</name>
    <dbReference type="NCBI Taxonomy" id="1395130"/>
    <lineage>
        <taxon>Eukaryota</taxon>
        <taxon>Fungi</taxon>
        <taxon>Dikarya</taxon>
        <taxon>Ascomycota</taxon>
        <taxon>Pezizomycotina</taxon>
        <taxon>Dothideomycetes</taxon>
        <taxon>Pleosporomycetidae</taxon>
        <taxon>Pleosporales</taxon>
        <taxon>Massarineae</taxon>
        <taxon>Massarinaceae</taxon>
        <taxon>Massarina</taxon>
    </lineage>
</organism>
<protein>
    <submittedName>
        <fullName evidence="3">Uncharacterized protein</fullName>
    </submittedName>
</protein>
<feature type="compositionally biased region" description="Low complexity" evidence="1">
    <location>
        <begin position="142"/>
        <end position="154"/>
    </location>
</feature>
<dbReference type="Proteomes" id="UP000799753">
    <property type="component" value="Unassembled WGS sequence"/>
</dbReference>
<keyword evidence="2" id="KW-0812">Transmembrane</keyword>
<name>A0A6A6RSA6_9PLEO</name>
<keyword evidence="2" id="KW-0472">Membrane</keyword>
<dbReference type="EMBL" id="MU006791">
    <property type="protein sequence ID" value="KAF2638087.1"/>
    <property type="molecule type" value="Genomic_DNA"/>
</dbReference>
<feature type="region of interest" description="Disordered" evidence="1">
    <location>
        <begin position="179"/>
        <end position="205"/>
    </location>
</feature>
<feature type="compositionally biased region" description="Polar residues" evidence="1">
    <location>
        <begin position="132"/>
        <end position="141"/>
    </location>
</feature>
<sequence>MEDTTLWTILGIIIGVLVLGCVAVLVLFCARRSKRVRCFSLRSVTPLDDAEFESWRRPSQYTQRPEKYGIRPTQPAVARTARTARAPNMFEKELANYHLTRTPLSPVRKPDRARRKSSCASSLADRPPTPYSPASVSSDYPRSSYTSRKSYGSSPRTHYPSMSEASAFDFDFNIDFDSHLKDPARPSSQSTRPLNLSFDSYLEKA</sequence>
<evidence type="ECO:0000313" key="3">
    <source>
        <dbReference type="EMBL" id="KAF2638087.1"/>
    </source>
</evidence>
<gene>
    <name evidence="3" type="ORF">P280DRAFT_90779</name>
</gene>
<proteinExistence type="predicted"/>
<dbReference type="AlphaFoldDB" id="A0A6A6RSA6"/>
<dbReference type="OrthoDB" id="4120617at2759"/>
<keyword evidence="2" id="KW-1133">Transmembrane helix</keyword>
<evidence type="ECO:0000313" key="4">
    <source>
        <dbReference type="Proteomes" id="UP000799753"/>
    </source>
</evidence>
<evidence type="ECO:0000256" key="1">
    <source>
        <dbReference type="SAM" id="MobiDB-lite"/>
    </source>
</evidence>